<sequence length="135" mass="15988">MFLKSNIEINLSKAIKEYYNKVFKTKTEYSSLSIMGFYDKDIIQQLITDVEFFPIFLKIKKFIVVTSNIGYIDENIFHGVSAREDEYKLEIYLKSEHIIKIMGKILDKVLNQLEIYKKHAGTYLLKLQMGWFKNV</sequence>
<proteinExistence type="predicted"/>
<name>A0ABN7V9J6_GIGMA</name>
<reference evidence="1 2" key="1">
    <citation type="submission" date="2021-06" db="EMBL/GenBank/DDBJ databases">
        <authorList>
            <person name="Kallberg Y."/>
            <person name="Tangrot J."/>
            <person name="Rosling A."/>
        </authorList>
    </citation>
    <scope>NUCLEOTIDE SEQUENCE [LARGE SCALE GENOMIC DNA]</scope>
    <source>
        <strain evidence="1 2">120-4 pot B 10/14</strain>
    </source>
</reference>
<dbReference type="Proteomes" id="UP000789901">
    <property type="component" value="Unassembled WGS sequence"/>
</dbReference>
<protein>
    <submittedName>
        <fullName evidence="1">36173_t:CDS:1</fullName>
    </submittedName>
</protein>
<comment type="caution">
    <text evidence="1">The sequence shown here is derived from an EMBL/GenBank/DDBJ whole genome shotgun (WGS) entry which is preliminary data.</text>
</comment>
<organism evidence="1 2">
    <name type="scientific">Gigaspora margarita</name>
    <dbReference type="NCBI Taxonomy" id="4874"/>
    <lineage>
        <taxon>Eukaryota</taxon>
        <taxon>Fungi</taxon>
        <taxon>Fungi incertae sedis</taxon>
        <taxon>Mucoromycota</taxon>
        <taxon>Glomeromycotina</taxon>
        <taxon>Glomeromycetes</taxon>
        <taxon>Diversisporales</taxon>
        <taxon>Gigasporaceae</taxon>
        <taxon>Gigaspora</taxon>
    </lineage>
</organism>
<evidence type="ECO:0000313" key="1">
    <source>
        <dbReference type="EMBL" id="CAG8747648.1"/>
    </source>
</evidence>
<accession>A0ABN7V9J6</accession>
<gene>
    <name evidence="1" type="ORF">GMARGA_LOCUS16044</name>
</gene>
<evidence type="ECO:0000313" key="2">
    <source>
        <dbReference type="Proteomes" id="UP000789901"/>
    </source>
</evidence>
<keyword evidence="2" id="KW-1185">Reference proteome</keyword>
<dbReference type="EMBL" id="CAJVQB010011427">
    <property type="protein sequence ID" value="CAG8747648.1"/>
    <property type="molecule type" value="Genomic_DNA"/>
</dbReference>